<sequence>MDLCLPCLDPPLLPTEEEEGGGGHLSPSSVILDTTAYISADAVSNTTTAAGWMTNGAPIQVSLCLARPPRLSYLCVHFPGPVLGPDCPLVVGTHADLALLWVAIPGSPVVKDHSTFDYFVYTTRPHPGASDLRRLPKPTKGFRDQDAAIVRCSGSRYVIAVLRNTLDPLEFTLELYDSGTQRWTSRLLRVQEPQRDRVLPIPDSATELGFHRTTKTIALGPTTPARCNRGYFCRGGSSGHRDITVIKLPDQSHLIKYQVHHSSSDDDDDSSGGGGGDYVRDYWTATIWTMPVPIASWKDCTIDAGNMVIDNPRHRELLLALPGLTVDPQEAAAVTLSRLVTSHPTLGLGLGLDGHVTVYFLTKVYCNAREGWIIVVGTKDNKLQGIARLDERKNFSFRRHYRPTEISKYLTKAYNFFFIYAMLLITLYSGNMYLSTCM</sequence>
<proteinExistence type="predicted"/>
<keyword evidence="1" id="KW-1133">Transmembrane helix</keyword>
<feature type="transmembrane region" description="Helical" evidence="1">
    <location>
        <begin position="413"/>
        <end position="434"/>
    </location>
</feature>
<dbReference type="Proteomes" id="UP000823388">
    <property type="component" value="Chromosome 3K"/>
</dbReference>
<gene>
    <name evidence="2" type="ORF">PVAP13_3KG571300</name>
</gene>
<keyword evidence="1" id="KW-0812">Transmembrane</keyword>
<evidence type="ECO:0008006" key="4">
    <source>
        <dbReference type="Google" id="ProtNLM"/>
    </source>
</evidence>
<comment type="caution">
    <text evidence="2">The sequence shown here is derived from an EMBL/GenBank/DDBJ whole genome shotgun (WGS) entry which is preliminary data.</text>
</comment>
<dbReference type="Gene3D" id="1.10.260.200">
    <property type="match status" value="1"/>
</dbReference>
<evidence type="ECO:0000313" key="3">
    <source>
        <dbReference type="Proteomes" id="UP000823388"/>
    </source>
</evidence>
<keyword evidence="1" id="KW-0472">Membrane</keyword>
<evidence type="ECO:0000313" key="2">
    <source>
        <dbReference type="EMBL" id="KAG2631073.1"/>
    </source>
</evidence>
<organism evidence="2 3">
    <name type="scientific">Panicum virgatum</name>
    <name type="common">Blackwell switchgrass</name>
    <dbReference type="NCBI Taxonomy" id="38727"/>
    <lineage>
        <taxon>Eukaryota</taxon>
        <taxon>Viridiplantae</taxon>
        <taxon>Streptophyta</taxon>
        <taxon>Embryophyta</taxon>
        <taxon>Tracheophyta</taxon>
        <taxon>Spermatophyta</taxon>
        <taxon>Magnoliopsida</taxon>
        <taxon>Liliopsida</taxon>
        <taxon>Poales</taxon>
        <taxon>Poaceae</taxon>
        <taxon>PACMAD clade</taxon>
        <taxon>Panicoideae</taxon>
        <taxon>Panicodae</taxon>
        <taxon>Paniceae</taxon>
        <taxon>Panicinae</taxon>
        <taxon>Panicum</taxon>
        <taxon>Panicum sect. Hiantes</taxon>
    </lineage>
</organism>
<reference evidence="2" key="1">
    <citation type="submission" date="2020-05" db="EMBL/GenBank/DDBJ databases">
        <title>WGS assembly of Panicum virgatum.</title>
        <authorList>
            <person name="Lovell J.T."/>
            <person name="Jenkins J."/>
            <person name="Shu S."/>
            <person name="Juenger T.E."/>
            <person name="Schmutz J."/>
        </authorList>
    </citation>
    <scope>NUCLEOTIDE SEQUENCE</scope>
    <source>
        <strain evidence="2">AP13</strain>
    </source>
</reference>
<name>A0A8T0VE95_PANVG</name>
<keyword evidence="3" id="KW-1185">Reference proteome</keyword>
<dbReference type="EMBL" id="CM029041">
    <property type="protein sequence ID" value="KAG2631073.1"/>
    <property type="molecule type" value="Genomic_DNA"/>
</dbReference>
<protein>
    <recommendedName>
        <fullName evidence="4">DUF1618 domain-containing protein</fullName>
    </recommendedName>
</protein>
<dbReference type="PANTHER" id="PTHR33074">
    <property type="entry name" value="EXPRESSED PROTEIN-RELATED"/>
    <property type="match status" value="1"/>
</dbReference>
<accession>A0A8T0VE95</accession>
<dbReference type="AlphaFoldDB" id="A0A8T0VE95"/>
<evidence type="ECO:0000256" key="1">
    <source>
        <dbReference type="SAM" id="Phobius"/>
    </source>
</evidence>
<dbReference type="PANTHER" id="PTHR33074:SF63">
    <property type="entry name" value="OS02G0113300 PROTEIN"/>
    <property type="match status" value="1"/>
</dbReference>